<keyword evidence="2" id="KW-0732">Signal</keyword>
<dbReference type="InterPro" id="IPR007410">
    <property type="entry name" value="LpqE-like"/>
</dbReference>
<dbReference type="Pfam" id="PF04314">
    <property type="entry name" value="PCuAC"/>
    <property type="match status" value="1"/>
</dbReference>
<feature type="region of interest" description="Disordered" evidence="1">
    <location>
        <begin position="157"/>
        <end position="234"/>
    </location>
</feature>
<organism evidence="3 4">
    <name type="scientific">Streptomyces lycii</name>
    <dbReference type="NCBI Taxonomy" id="2654337"/>
    <lineage>
        <taxon>Bacteria</taxon>
        <taxon>Bacillati</taxon>
        <taxon>Actinomycetota</taxon>
        <taxon>Actinomycetes</taxon>
        <taxon>Kitasatosporales</taxon>
        <taxon>Streptomycetaceae</taxon>
        <taxon>Streptomyces</taxon>
    </lineage>
</organism>
<evidence type="ECO:0000313" key="3">
    <source>
        <dbReference type="EMBL" id="KAF4406649.1"/>
    </source>
</evidence>
<dbReference type="EMBL" id="WHPN01000354">
    <property type="protein sequence ID" value="KAF4406649.1"/>
    <property type="molecule type" value="Genomic_DNA"/>
</dbReference>
<dbReference type="Proteomes" id="UP000621266">
    <property type="component" value="Unassembled WGS sequence"/>
</dbReference>
<reference evidence="3 4" key="1">
    <citation type="submission" date="2019-10" db="EMBL/GenBank/DDBJ databases">
        <title>Streptomyces tenebrisbrunneis sp.nov., an endogenous actinomycete isolated from of Lycium ruthenicum.</title>
        <authorList>
            <person name="Ma L."/>
        </authorList>
    </citation>
    <scope>NUCLEOTIDE SEQUENCE [LARGE SCALE GENOMIC DNA]</scope>
    <source>
        <strain evidence="3 4">TRM 66187</strain>
    </source>
</reference>
<evidence type="ECO:0000256" key="1">
    <source>
        <dbReference type="SAM" id="MobiDB-lite"/>
    </source>
</evidence>
<feature type="chain" id="PRO_5045554713" evidence="2">
    <location>
        <begin position="27"/>
        <end position="234"/>
    </location>
</feature>
<protein>
    <submittedName>
        <fullName evidence="3">Copper chaperone PCu(A)C</fullName>
    </submittedName>
</protein>
<dbReference type="InterPro" id="IPR036182">
    <property type="entry name" value="PCuAC_sf"/>
</dbReference>
<name>A0ABQ7FE40_9ACTN</name>
<proteinExistence type="predicted"/>
<feature type="compositionally biased region" description="Low complexity" evidence="1">
    <location>
        <begin position="164"/>
        <end position="182"/>
    </location>
</feature>
<evidence type="ECO:0000256" key="2">
    <source>
        <dbReference type="SAM" id="SignalP"/>
    </source>
</evidence>
<comment type="caution">
    <text evidence="3">The sequence shown here is derived from an EMBL/GenBank/DDBJ whole genome shotgun (WGS) entry which is preliminary data.</text>
</comment>
<feature type="signal peptide" evidence="2">
    <location>
        <begin position="1"/>
        <end position="26"/>
    </location>
</feature>
<dbReference type="RefSeq" id="WP_098755136.1">
    <property type="nucleotide sequence ID" value="NZ_WHPN01000354.1"/>
</dbReference>
<keyword evidence="4" id="KW-1185">Reference proteome</keyword>
<sequence>MSSSLRRGALAAAVTAISIVPLSACGAGNDAATNQVRPDNAAVTVEDIRIQNANVITQPEGGEGSSVVSAKVFNNGDRDQTIESVAVPGSGGEAELSPAKGSGPITVPAGGSVLLGGEGNASVQLRQDVEPGAVQPLVFKLSETGDVRIEALVVPSEGPYKSFGPSSEPSEPASGTPSETESGSPTAPADGESPAAGETGQSEPGGDGSAQEDAANGAGAGAGTDEAAEDHAGH</sequence>
<evidence type="ECO:0000313" key="4">
    <source>
        <dbReference type="Proteomes" id="UP000621266"/>
    </source>
</evidence>
<gene>
    <name evidence="3" type="ORF">GCU69_23765</name>
</gene>
<accession>A0ABQ7FE40</accession>
<dbReference type="SUPFAM" id="SSF110087">
    <property type="entry name" value="DR1885-like metal-binding protein"/>
    <property type="match status" value="1"/>
</dbReference>